<evidence type="ECO:0008006" key="3">
    <source>
        <dbReference type="Google" id="ProtNLM"/>
    </source>
</evidence>
<reference evidence="1 2" key="1">
    <citation type="submission" date="2018-09" db="EMBL/GenBank/DDBJ databases">
        <title>Genomic Encyclopedia of Archaeal and Bacterial Type Strains, Phase II (KMG-II): from individual species to whole genera.</title>
        <authorList>
            <person name="Goeker M."/>
        </authorList>
    </citation>
    <scope>NUCLEOTIDE SEQUENCE [LARGE SCALE GENOMIC DNA]</scope>
    <source>
        <strain evidence="1 2">DSM 27148</strain>
    </source>
</reference>
<dbReference type="SUPFAM" id="SSF50939">
    <property type="entry name" value="Sialidases"/>
    <property type="match status" value="1"/>
</dbReference>
<evidence type="ECO:0000313" key="1">
    <source>
        <dbReference type="EMBL" id="RKD90363.1"/>
    </source>
</evidence>
<dbReference type="InterPro" id="IPR036278">
    <property type="entry name" value="Sialidase_sf"/>
</dbReference>
<protein>
    <recommendedName>
        <fullName evidence="3">BNR repeat protein</fullName>
    </recommendedName>
</protein>
<dbReference type="RefSeq" id="WP_147377125.1">
    <property type="nucleotide sequence ID" value="NZ_RAPN01000001.1"/>
</dbReference>
<comment type="caution">
    <text evidence="1">The sequence shown here is derived from an EMBL/GenBank/DDBJ whole genome shotgun (WGS) entry which is preliminary data.</text>
</comment>
<evidence type="ECO:0000313" key="2">
    <source>
        <dbReference type="Proteomes" id="UP000283387"/>
    </source>
</evidence>
<dbReference type="OrthoDB" id="9802683at2"/>
<dbReference type="EMBL" id="RAPN01000001">
    <property type="protein sequence ID" value="RKD90363.1"/>
    <property type="molecule type" value="Genomic_DNA"/>
</dbReference>
<dbReference type="AlphaFoldDB" id="A0A419W4H6"/>
<sequence length="404" mass="44821">MRIFCVMVGLLLAGQMLFGQEAVIKDLDKTSYPVFQVDYANPTADKPQSKLWYLDQCWWAIIPKSNGPSLWERTSSGWIENTNVNETLEGVPGRADVYLDGNQVTAVGVDTSYLGIFRLEREGQTWKAQKLASLFPSDAGSTIETATIVKDLRGKWWVSAIAGSEVCVWNSEDGGRKWSKPLVLARGIGKDDICTITEVPGGVAVIWSDQLREAVKFRSHLTGEPAHKWEKETIIEQGNKTADDHLNTALSADGTLWMTTKNSVDVVGKPQFVLRVRTPEGKWSNYPYCNLGNVEQPSRPIILTVEDNPSLILNGYTIYNSKSRYLGVIDFGIVDTTKTEIISQVTPVMVPDTTDWLGKNQINNVTGSKRALPKGAPWIVLASDNDGRIYEVDLAGYFGEKLKE</sequence>
<proteinExistence type="predicted"/>
<dbReference type="Proteomes" id="UP000283387">
    <property type="component" value="Unassembled WGS sequence"/>
</dbReference>
<name>A0A419W4H6_9BACT</name>
<accession>A0A419W4H6</accession>
<organism evidence="1 2">
    <name type="scientific">Mangrovibacterium diazotrophicum</name>
    <dbReference type="NCBI Taxonomy" id="1261403"/>
    <lineage>
        <taxon>Bacteria</taxon>
        <taxon>Pseudomonadati</taxon>
        <taxon>Bacteroidota</taxon>
        <taxon>Bacteroidia</taxon>
        <taxon>Marinilabiliales</taxon>
        <taxon>Prolixibacteraceae</taxon>
        <taxon>Mangrovibacterium</taxon>
    </lineage>
</organism>
<keyword evidence="2" id="KW-1185">Reference proteome</keyword>
<gene>
    <name evidence="1" type="ORF">BC643_0700</name>
</gene>